<sequence>MPAVLNRSLTESLQTTLSMNNPLIFISSQVYTLMLHQLFDDFV</sequence>
<accession>S7HXZ8</accession>
<dbReference type="PATRIC" id="fig|1336752.4.peg.3620"/>
<reference evidence="1 2" key="1">
    <citation type="journal article" date="2013" name="Gut Pathog.">
        <title>Evidence of a new metabolic capacity in an emerging diarrheal pathogen: lessons from the draft genomes of Vibrio fluvialis strains PG41 and I21563.</title>
        <authorList>
            <person name="Khatri I."/>
            <person name="Mahajan S."/>
            <person name="Dureja C."/>
            <person name="Subramanian S."/>
            <person name="Raychaudhuri S."/>
        </authorList>
    </citation>
    <scope>NUCLEOTIDE SEQUENCE [LARGE SCALE GENOMIC DNA]</scope>
    <source>
        <strain evidence="1 2">PG41</strain>
    </source>
</reference>
<proteinExistence type="predicted"/>
<gene>
    <name evidence="1" type="ORF">L910_1770</name>
</gene>
<evidence type="ECO:0000313" key="2">
    <source>
        <dbReference type="Proteomes" id="UP000014854"/>
    </source>
</evidence>
<dbReference type="EMBL" id="ASXS01000017">
    <property type="protein sequence ID" value="EPP20654.1"/>
    <property type="molecule type" value="Genomic_DNA"/>
</dbReference>
<evidence type="ECO:0000313" key="1">
    <source>
        <dbReference type="EMBL" id="EPP20654.1"/>
    </source>
</evidence>
<dbReference type="Proteomes" id="UP000014854">
    <property type="component" value="Unassembled WGS sequence"/>
</dbReference>
<comment type="caution">
    <text evidence="1">The sequence shown here is derived from an EMBL/GenBank/DDBJ whole genome shotgun (WGS) entry which is preliminary data.</text>
</comment>
<organism evidence="1 2">
    <name type="scientific">Vibrio fluvialis PG41</name>
    <dbReference type="NCBI Taxonomy" id="1336752"/>
    <lineage>
        <taxon>Bacteria</taxon>
        <taxon>Pseudomonadati</taxon>
        <taxon>Pseudomonadota</taxon>
        <taxon>Gammaproteobacteria</taxon>
        <taxon>Vibrionales</taxon>
        <taxon>Vibrionaceae</taxon>
        <taxon>Vibrio</taxon>
    </lineage>
</organism>
<name>S7HXZ8_VIBFL</name>
<protein>
    <submittedName>
        <fullName evidence="1">Uncharacterized protein</fullName>
    </submittedName>
</protein>
<dbReference type="AlphaFoldDB" id="S7HXZ8"/>